<evidence type="ECO:0000259" key="6">
    <source>
        <dbReference type="Pfam" id="PF00171"/>
    </source>
</evidence>
<dbReference type="PROSITE" id="PS00687">
    <property type="entry name" value="ALDEHYDE_DEHYDR_GLU"/>
    <property type="match status" value="1"/>
</dbReference>
<feature type="compositionally biased region" description="Basic residues" evidence="5">
    <location>
        <begin position="320"/>
        <end position="329"/>
    </location>
</feature>
<keyword evidence="8" id="KW-1185">Reference proteome</keyword>
<name>A0ABY5NI83_9MICO</name>
<dbReference type="EMBL" id="CP091139">
    <property type="protein sequence ID" value="UUT34895.1"/>
    <property type="molecule type" value="Genomic_DNA"/>
</dbReference>
<feature type="active site" evidence="3">
    <location>
        <position position="78"/>
    </location>
</feature>
<dbReference type="InterPro" id="IPR029510">
    <property type="entry name" value="Ald_DH_CS_GLU"/>
</dbReference>
<feature type="domain" description="Aldehyde dehydrogenase" evidence="6">
    <location>
        <begin position="1"/>
        <end position="252"/>
    </location>
</feature>
<protein>
    <submittedName>
        <fullName evidence="7">Aldehyde dehydrogenase family protein</fullName>
    </submittedName>
</protein>
<feature type="compositionally biased region" description="Low complexity" evidence="5">
    <location>
        <begin position="330"/>
        <end position="342"/>
    </location>
</feature>
<dbReference type="Gene3D" id="3.40.309.10">
    <property type="entry name" value="Aldehyde Dehydrogenase, Chain A, domain 2"/>
    <property type="match status" value="1"/>
</dbReference>
<accession>A0ABY5NI83</accession>
<organism evidence="7 8">
    <name type="scientific">Microbacterium elymi</name>
    <dbReference type="NCBI Taxonomy" id="2909587"/>
    <lineage>
        <taxon>Bacteria</taxon>
        <taxon>Bacillati</taxon>
        <taxon>Actinomycetota</taxon>
        <taxon>Actinomycetes</taxon>
        <taxon>Micrococcales</taxon>
        <taxon>Microbacteriaceae</taxon>
        <taxon>Microbacterium</taxon>
    </lineage>
</organism>
<gene>
    <name evidence="7" type="ORF">L2X98_31290</name>
</gene>
<dbReference type="Gene3D" id="3.40.605.10">
    <property type="entry name" value="Aldehyde Dehydrogenase, Chain A, domain 1"/>
    <property type="match status" value="1"/>
</dbReference>
<evidence type="ECO:0000256" key="3">
    <source>
        <dbReference type="PROSITE-ProRule" id="PRU10007"/>
    </source>
</evidence>
<dbReference type="Proteomes" id="UP001054811">
    <property type="component" value="Chromosome"/>
</dbReference>
<proteinExistence type="inferred from homology"/>
<dbReference type="InterPro" id="IPR015590">
    <property type="entry name" value="Aldehyde_DH_dom"/>
</dbReference>
<evidence type="ECO:0000256" key="1">
    <source>
        <dbReference type="ARBA" id="ARBA00009986"/>
    </source>
</evidence>
<dbReference type="Pfam" id="PF00171">
    <property type="entry name" value="Aldedh"/>
    <property type="match status" value="1"/>
</dbReference>
<feature type="compositionally biased region" description="Basic residues" evidence="5">
    <location>
        <begin position="266"/>
        <end position="275"/>
    </location>
</feature>
<dbReference type="PANTHER" id="PTHR42804">
    <property type="entry name" value="ALDEHYDE DEHYDROGENASE"/>
    <property type="match status" value="1"/>
</dbReference>
<feature type="region of interest" description="Disordered" evidence="5">
    <location>
        <begin position="253"/>
        <end position="348"/>
    </location>
</feature>
<evidence type="ECO:0000313" key="8">
    <source>
        <dbReference type="Proteomes" id="UP001054811"/>
    </source>
</evidence>
<sequence>MVVKPAAETPLDAFAFADAAEAIGLPPGVINVVTGGRETGAALVDHPGVDKIAFTGSTAAGRVIAARCGERLIPVTLELGGKSPAVVLDDADAAQTLAALKGLSFMNSGQTCFLLSRVLVPRTRLDEFTQGLAEVAQELILGDPRDAATEQGPLVSERIRTRVRGYVEAGTAAGARVVTGGRDLPGAEGFFYEPTIMADVDHAGPLAQEEVFGPVVIVAPYDTDEDAVALANDTAYGLGGAVFSADDERALAHRAPHRDRDDRHQRLPARPRAAVRRLQGLGPRPRARTRGPRQLPEDQGRLPLTSLRSFRDRAATGPRHPVRYAKSRCSRCTPSSSWSSPSAYDRRR</sequence>
<dbReference type="InterPro" id="IPR016162">
    <property type="entry name" value="Ald_DH_N"/>
</dbReference>
<dbReference type="InterPro" id="IPR016163">
    <property type="entry name" value="Ald_DH_C"/>
</dbReference>
<evidence type="ECO:0000256" key="4">
    <source>
        <dbReference type="RuleBase" id="RU003345"/>
    </source>
</evidence>
<reference evidence="7" key="1">
    <citation type="submission" date="2022-01" db="EMBL/GenBank/DDBJ databases">
        <title>Microbacterium eymi and Microbacterium rhizovicinus sp. nov., isolated from the rhizospheric soil of Elymus tsukushiensis, a plant native to the Dokdo Islands, Republic of Korea.</title>
        <authorList>
            <person name="Hwang Y.J."/>
        </authorList>
    </citation>
    <scope>NUCLEOTIDE SEQUENCE</scope>
    <source>
        <strain evidence="7">KUDC0405</strain>
    </source>
</reference>
<evidence type="ECO:0000256" key="2">
    <source>
        <dbReference type="ARBA" id="ARBA00023002"/>
    </source>
</evidence>
<evidence type="ECO:0000256" key="5">
    <source>
        <dbReference type="SAM" id="MobiDB-lite"/>
    </source>
</evidence>
<keyword evidence="2 4" id="KW-0560">Oxidoreductase</keyword>
<comment type="similarity">
    <text evidence="1 4">Belongs to the aldehyde dehydrogenase family.</text>
</comment>
<evidence type="ECO:0000313" key="7">
    <source>
        <dbReference type="EMBL" id="UUT34895.1"/>
    </source>
</evidence>
<dbReference type="InterPro" id="IPR016161">
    <property type="entry name" value="Ald_DH/histidinol_DH"/>
</dbReference>
<dbReference type="PANTHER" id="PTHR42804:SF1">
    <property type="entry name" value="ALDEHYDE DEHYDROGENASE-RELATED"/>
    <property type="match status" value="1"/>
</dbReference>
<dbReference type="SUPFAM" id="SSF53720">
    <property type="entry name" value="ALDH-like"/>
    <property type="match status" value="1"/>
</dbReference>